<feature type="domain" description="PUM-HD" evidence="4">
    <location>
        <begin position="416"/>
        <end position="752"/>
    </location>
</feature>
<feature type="repeat" description="Pumilio" evidence="2">
    <location>
        <begin position="616"/>
        <end position="651"/>
    </location>
</feature>
<feature type="compositionally biased region" description="Polar residues" evidence="3">
    <location>
        <begin position="85"/>
        <end position="95"/>
    </location>
</feature>
<feature type="repeat" description="Pumilio" evidence="2">
    <location>
        <begin position="688"/>
        <end position="726"/>
    </location>
</feature>
<dbReference type="PROSITE" id="PS50302">
    <property type="entry name" value="PUM"/>
    <property type="match status" value="8"/>
</dbReference>
<evidence type="ECO:0000256" key="3">
    <source>
        <dbReference type="SAM" id="MobiDB-lite"/>
    </source>
</evidence>
<feature type="compositionally biased region" description="Pro residues" evidence="3">
    <location>
        <begin position="104"/>
        <end position="115"/>
    </location>
</feature>
<feature type="compositionally biased region" description="Polar residues" evidence="3">
    <location>
        <begin position="19"/>
        <end position="48"/>
    </location>
</feature>
<sequence>MQSSVSATHPSWSAVGNDGNEQGSPDAFTQGTGLQSTASMPTGVATTTTNPDLIVPSISIDGLAKGMQNISMDREVSEGIWSANDGTMPSSQFDSSGGRFEQPVPSPGNWPPPQQMPQSLGAQTGQIPSTAWANEHNPNNSGDAVNKTWALNGMDKADLWADGGLKPPEAPGQNPGAPPMLQDYQQIQQLQLLQLQTAALSQQNNMLNMSLYNQQFPPSSMGPSMPGMPNPMTERPENCLCNIKKNLSMQSVPGFNQTNLGALSNPLNLASQLQNQQSLYGLNQNLNAPQIDPRLRLIPSQNSLGTGNILSPWLTPGFGLGNEGNPTSPNLQSPHHVPRRDSDPRMGQYNLHMRSNSGVMYNGITSPGPDLVTPPPPIGVNTFGLGLAHGDSGRYSSNSLGFPATRSMGSFDGLSGRSRLLEDFRNNRLTNPQLRDLLNHMVEFSQDQHGSRFIQQKLERCNPSDRQLVFNEIISHSYQLIIDVFGNYVIQKFLEFGTAEQKQQIVDNIKGKVLQLSLQMYGCRVIQKALESLNQEQQMIIVNELQNSILRCVKDQNGNHVIQKVIECLPADNLEFIISAFNGQVVGLSTHAYGCRVVQRILEHCTEEQYKPIMEEIHKNHEMLIQDQYGNYVIQHILNRGKMEDRQMILRAVMGRIVTLSQHKFASNVIEKCVTTSNRTERAALIEEVCQNPDSLFIMMKDQFANYVVQKMLDMGDAAQRQKMVQKMKPHVSNLKRFTYGKHILSKLEKIILHSQNGEIRPTS</sequence>
<organism evidence="5 6">
    <name type="scientific">Oikopleura dioica</name>
    <name type="common">Tunicate</name>
    <dbReference type="NCBI Taxonomy" id="34765"/>
    <lineage>
        <taxon>Eukaryota</taxon>
        <taxon>Metazoa</taxon>
        <taxon>Chordata</taxon>
        <taxon>Tunicata</taxon>
        <taxon>Appendicularia</taxon>
        <taxon>Copelata</taxon>
        <taxon>Oikopleuridae</taxon>
        <taxon>Oikopleura</taxon>
    </lineage>
</organism>
<dbReference type="PANTHER" id="PTHR12537">
    <property type="entry name" value="RNA BINDING PROTEIN PUMILIO-RELATED"/>
    <property type="match status" value="1"/>
</dbReference>
<feature type="repeat" description="Pumilio" evidence="2">
    <location>
        <begin position="436"/>
        <end position="471"/>
    </location>
</feature>
<feature type="region of interest" description="Disordered" evidence="3">
    <location>
        <begin position="85"/>
        <end position="122"/>
    </location>
</feature>
<proteinExistence type="predicted"/>
<dbReference type="InterPro" id="IPR011989">
    <property type="entry name" value="ARM-like"/>
</dbReference>
<protein>
    <submittedName>
        <fullName evidence="5">Oidioi.mRNA.OKI2018_I69.chr2.g6395.t1.cds</fullName>
    </submittedName>
</protein>
<evidence type="ECO:0000313" key="5">
    <source>
        <dbReference type="EMBL" id="CAG5112150.1"/>
    </source>
</evidence>
<dbReference type="InterPro" id="IPR033133">
    <property type="entry name" value="PUM-HD"/>
</dbReference>
<feature type="repeat" description="Pumilio" evidence="2">
    <location>
        <begin position="580"/>
        <end position="615"/>
    </location>
</feature>
<dbReference type="InterPro" id="IPR033712">
    <property type="entry name" value="Pumilio_RNA-bd"/>
</dbReference>
<accession>A0ABN7T9G7</accession>
<dbReference type="CDD" id="cd07920">
    <property type="entry name" value="Pumilio"/>
    <property type="match status" value="1"/>
</dbReference>
<feature type="compositionally biased region" description="Polar residues" evidence="3">
    <location>
        <begin position="324"/>
        <end position="333"/>
    </location>
</feature>
<dbReference type="PANTHER" id="PTHR12537:SF12">
    <property type="entry name" value="MATERNAL PROTEIN PUMILIO"/>
    <property type="match status" value="1"/>
</dbReference>
<dbReference type="InterPro" id="IPR016024">
    <property type="entry name" value="ARM-type_fold"/>
</dbReference>
<evidence type="ECO:0000256" key="1">
    <source>
        <dbReference type="ARBA" id="ARBA00022737"/>
    </source>
</evidence>
<reference evidence="5 6" key="1">
    <citation type="submission" date="2021-04" db="EMBL/GenBank/DDBJ databases">
        <authorList>
            <person name="Bliznina A."/>
        </authorList>
    </citation>
    <scope>NUCLEOTIDE SEQUENCE [LARGE SCALE GENOMIC DNA]</scope>
</reference>
<feature type="repeat" description="Pumilio" evidence="2">
    <location>
        <begin position="508"/>
        <end position="543"/>
    </location>
</feature>
<feature type="compositionally biased region" description="Polar residues" evidence="3">
    <location>
        <begin position="1"/>
        <end position="11"/>
    </location>
</feature>
<dbReference type="SMART" id="SM00025">
    <property type="entry name" value="Pumilio"/>
    <property type="match status" value="8"/>
</dbReference>
<evidence type="ECO:0000256" key="2">
    <source>
        <dbReference type="PROSITE-ProRule" id="PRU00317"/>
    </source>
</evidence>
<dbReference type="InterPro" id="IPR001313">
    <property type="entry name" value="Pumilio_RNA-bd_rpt"/>
</dbReference>
<evidence type="ECO:0000259" key="4">
    <source>
        <dbReference type="PROSITE" id="PS50303"/>
    </source>
</evidence>
<feature type="repeat" description="Pumilio" evidence="2">
    <location>
        <begin position="652"/>
        <end position="687"/>
    </location>
</feature>
<dbReference type="EMBL" id="OU015567">
    <property type="protein sequence ID" value="CAG5112150.1"/>
    <property type="molecule type" value="Genomic_DNA"/>
</dbReference>
<feature type="region of interest" description="Disordered" evidence="3">
    <location>
        <begin position="320"/>
        <end position="341"/>
    </location>
</feature>
<dbReference type="Pfam" id="PF00806">
    <property type="entry name" value="PUF"/>
    <property type="match status" value="8"/>
</dbReference>
<dbReference type="PROSITE" id="PS50303">
    <property type="entry name" value="PUM_HD"/>
    <property type="match status" value="1"/>
</dbReference>
<feature type="repeat" description="Pumilio" evidence="2">
    <location>
        <begin position="544"/>
        <end position="579"/>
    </location>
</feature>
<dbReference type="SUPFAM" id="SSF48371">
    <property type="entry name" value="ARM repeat"/>
    <property type="match status" value="1"/>
</dbReference>
<feature type="repeat" description="Pumilio" evidence="2">
    <location>
        <begin position="472"/>
        <end position="507"/>
    </location>
</feature>
<dbReference type="Gene3D" id="1.25.10.10">
    <property type="entry name" value="Leucine-rich Repeat Variant"/>
    <property type="match status" value="1"/>
</dbReference>
<gene>
    <name evidence="5" type="ORF">OKIOD_LOCUS15160</name>
</gene>
<keyword evidence="6" id="KW-1185">Reference proteome</keyword>
<keyword evidence="1" id="KW-0677">Repeat</keyword>
<dbReference type="Proteomes" id="UP001158576">
    <property type="component" value="Chromosome 2"/>
</dbReference>
<feature type="region of interest" description="Disordered" evidence="3">
    <location>
        <begin position="1"/>
        <end position="48"/>
    </location>
</feature>
<name>A0ABN7T9G7_OIKDI</name>
<evidence type="ECO:0000313" key="6">
    <source>
        <dbReference type="Proteomes" id="UP001158576"/>
    </source>
</evidence>